<dbReference type="Proteomes" id="UP000724874">
    <property type="component" value="Unassembled WGS sequence"/>
</dbReference>
<protein>
    <recommendedName>
        <fullName evidence="4">F-box domain-containing protein</fullName>
    </recommendedName>
</protein>
<name>A0A9P5P2C0_GYMJU</name>
<dbReference type="OrthoDB" id="3353982at2759"/>
<gene>
    <name evidence="2" type="ORF">CPB84DRAFT_529505</name>
</gene>
<evidence type="ECO:0000256" key="1">
    <source>
        <dbReference type="SAM" id="MobiDB-lite"/>
    </source>
</evidence>
<comment type="caution">
    <text evidence="2">The sequence shown here is derived from an EMBL/GenBank/DDBJ whole genome shotgun (WGS) entry which is preliminary data.</text>
</comment>
<dbReference type="EMBL" id="JADNYJ010000002">
    <property type="protein sequence ID" value="KAF8913217.1"/>
    <property type="molecule type" value="Genomic_DNA"/>
</dbReference>
<evidence type="ECO:0000313" key="2">
    <source>
        <dbReference type="EMBL" id="KAF8913217.1"/>
    </source>
</evidence>
<organism evidence="2 3">
    <name type="scientific">Gymnopilus junonius</name>
    <name type="common">Spectacular rustgill mushroom</name>
    <name type="synonym">Gymnopilus spectabilis subsp. junonius</name>
    <dbReference type="NCBI Taxonomy" id="109634"/>
    <lineage>
        <taxon>Eukaryota</taxon>
        <taxon>Fungi</taxon>
        <taxon>Dikarya</taxon>
        <taxon>Basidiomycota</taxon>
        <taxon>Agaricomycotina</taxon>
        <taxon>Agaricomycetes</taxon>
        <taxon>Agaricomycetidae</taxon>
        <taxon>Agaricales</taxon>
        <taxon>Agaricineae</taxon>
        <taxon>Hymenogastraceae</taxon>
        <taxon>Gymnopilus</taxon>
    </lineage>
</organism>
<feature type="region of interest" description="Disordered" evidence="1">
    <location>
        <begin position="371"/>
        <end position="413"/>
    </location>
</feature>
<sequence length="515" mass="58024">MSFDALPPELYSAILDLVPATELQPTVLSVTRAIPLSPVPVHYIFRSIRITYPDQAISLYRRLRLPQETETNEANSRSELQQIAEWVKELSIESWNVDAEVVINIIRLLGMPKLRSLAIWIGPKNFAPEHLEEVFSQPFLSLQRLSLRFRPYVQKATYYQFLKGAYFDSTLSALSRWPESDLRTLSIVQDPLDNAFLQEQKQTFAQPIVFFRFDITSLLLSPPFSSSLTSLRLRIPSRPVLRSLSNRHEVLPLDLEFLDLSTSGVLESEIDMLLIRFAALKHIVLNDCSIMQGDPHERMWHALGKRLALVGVKRAKEREKQLKTWIESRKNARNAPAPTDNPERNVARRAKPGRKGLATAAISLRGASYEAPLPIPGKPSQTKKFKKEKEGPNRAPLPIPGIPKRSKKEKMPSSYSKVRILPSLPTLLSLSLVLPSATEPARHPMIRAEFQEGWAEGVAQLTITRARLRTSAGNGYRIMRVSVASDNGNLSASEGSASSSEERQVVWKTWKMSIG</sequence>
<dbReference type="AlphaFoldDB" id="A0A9P5P2C0"/>
<evidence type="ECO:0000313" key="3">
    <source>
        <dbReference type="Proteomes" id="UP000724874"/>
    </source>
</evidence>
<proteinExistence type="predicted"/>
<reference evidence="2" key="1">
    <citation type="submission" date="2020-11" db="EMBL/GenBank/DDBJ databases">
        <authorList>
            <consortium name="DOE Joint Genome Institute"/>
            <person name="Ahrendt S."/>
            <person name="Riley R."/>
            <person name="Andreopoulos W."/>
            <person name="LaButti K."/>
            <person name="Pangilinan J."/>
            <person name="Ruiz-duenas F.J."/>
            <person name="Barrasa J.M."/>
            <person name="Sanchez-Garcia M."/>
            <person name="Camarero S."/>
            <person name="Miyauchi S."/>
            <person name="Serrano A."/>
            <person name="Linde D."/>
            <person name="Babiker R."/>
            <person name="Drula E."/>
            <person name="Ayuso-Fernandez I."/>
            <person name="Pacheco R."/>
            <person name="Padilla G."/>
            <person name="Ferreira P."/>
            <person name="Barriuso J."/>
            <person name="Kellner H."/>
            <person name="Castanera R."/>
            <person name="Alfaro M."/>
            <person name="Ramirez L."/>
            <person name="Pisabarro A.G."/>
            <person name="Kuo A."/>
            <person name="Tritt A."/>
            <person name="Lipzen A."/>
            <person name="He G."/>
            <person name="Yan M."/>
            <person name="Ng V."/>
            <person name="Cullen D."/>
            <person name="Martin F."/>
            <person name="Rosso M.-N."/>
            <person name="Henrissat B."/>
            <person name="Hibbett D."/>
            <person name="Martinez A.T."/>
            <person name="Grigoriev I.V."/>
        </authorList>
    </citation>
    <scope>NUCLEOTIDE SEQUENCE</scope>
    <source>
        <strain evidence="2">AH 44721</strain>
    </source>
</reference>
<accession>A0A9P5P2C0</accession>
<evidence type="ECO:0008006" key="4">
    <source>
        <dbReference type="Google" id="ProtNLM"/>
    </source>
</evidence>
<keyword evidence="3" id="KW-1185">Reference proteome</keyword>
<feature type="region of interest" description="Disordered" evidence="1">
    <location>
        <begin position="329"/>
        <end position="354"/>
    </location>
</feature>